<dbReference type="InterPro" id="IPR029063">
    <property type="entry name" value="SAM-dependent_MTases_sf"/>
</dbReference>
<organism evidence="1 2">
    <name type="scientific">Frigoriflavimonas asaccharolytica</name>
    <dbReference type="NCBI Taxonomy" id="2735899"/>
    <lineage>
        <taxon>Bacteria</taxon>
        <taxon>Pseudomonadati</taxon>
        <taxon>Bacteroidota</taxon>
        <taxon>Flavobacteriia</taxon>
        <taxon>Flavobacteriales</taxon>
        <taxon>Weeksellaceae</taxon>
        <taxon>Frigoriflavimonas</taxon>
    </lineage>
</organism>
<sequence>MKIVDHLLTKESFVIVPTEIEGILKTSPVPQNIGKYYESDDYISHNQDEASFKQKIYKIAQYFNLNYKRNIIAAETFSGAKVLDYGCGAGEFIKYIQNDFETFGYEPDEDARNIARNKASKTKIISDINLLEDSSLDVITLWHVFEHVENQKEMMQLFHQKLNKDGVLIIAVPNHTSYDAKYYKEFWAAYDVPRHIFHFSKNGMLKLFNNEIWKLNKIKPLLLDSFYISILSEKYKKNPLFWLKGTFLGAISNFKAIKNNEYSSLVYIIEKK</sequence>
<dbReference type="Gene3D" id="3.40.50.150">
    <property type="entry name" value="Vaccinia Virus protein VP39"/>
    <property type="match status" value="1"/>
</dbReference>
<dbReference type="GO" id="GO:0032259">
    <property type="term" value="P:methylation"/>
    <property type="evidence" value="ECO:0007669"/>
    <property type="project" value="UniProtKB-KW"/>
</dbReference>
<evidence type="ECO:0000313" key="1">
    <source>
        <dbReference type="EMBL" id="NRS91177.1"/>
    </source>
</evidence>
<reference evidence="1" key="1">
    <citation type="submission" date="2020-05" db="EMBL/GenBank/DDBJ databases">
        <title>Genomic Encyclopedia of Type Strains, Phase IV (KMG-V): Genome sequencing to study the core and pangenomes of soil and plant-associated prokaryotes.</title>
        <authorList>
            <person name="Whitman W."/>
        </authorList>
    </citation>
    <scope>NUCLEOTIDE SEQUENCE</scope>
    <source>
        <strain evidence="1">16F</strain>
    </source>
</reference>
<keyword evidence="2" id="KW-1185">Reference proteome</keyword>
<dbReference type="EMBL" id="JABSNO010000001">
    <property type="protein sequence ID" value="NRS91177.1"/>
    <property type="molecule type" value="Genomic_DNA"/>
</dbReference>
<dbReference type="PANTHER" id="PTHR43861">
    <property type="entry name" value="TRANS-ACONITATE 2-METHYLTRANSFERASE-RELATED"/>
    <property type="match status" value="1"/>
</dbReference>
<dbReference type="PANTHER" id="PTHR43861:SF6">
    <property type="entry name" value="METHYLTRANSFERASE TYPE 11"/>
    <property type="match status" value="1"/>
</dbReference>
<dbReference type="AlphaFoldDB" id="A0A8J8G8Z9"/>
<gene>
    <name evidence="1" type="ORF">HNQ03_000242</name>
</gene>
<dbReference type="GO" id="GO:0008168">
    <property type="term" value="F:methyltransferase activity"/>
    <property type="evidence" value="ECO:0007669"/>
    <property type="project" value="UniProtKB-KW"/>
</dbReference>
<proteinExistence type="predicted"/>
<accession>A0A8J8G8Z9</accession>
<dbReference type="CDD" id="cd02440">
    <property type="entry name" value="AdoMet_MTases"/>
    <property type="match status" value="1"/>
</dbReference>
<dbReference type="Proteomes" id="UP000610746">
    <property type="component" value="Unassembled WGS sequence"/>
</dbReference>
<protein>
    <submittedName>
        <fullName evidence="1">SAM-dependent methyltransferase</fullName>
    </submittedName>
</protein>
<dbReference type="Pfam" id="PF13489">
    <property type="entry name" value="Methyltransf_23"/>
    <property type="match status" value="1"/>
</dbReference>
<dbReference type="SUPFAM" id="SSF53335">
    <property type="entry name" value="S-adenosyl-L-methionine-dependent methyltransferases"/>
    <property type="match status" value="1"/>
</dbReference>
<name>A0A8J8G8Z9_9FLAO</name>
<evidence type="ECO:0000313" key="2">
    <source>
        <dbReference type="Proteomes" id="UP000610746"/>
    </source>
</evidence>
<comment type="caution">
    <text evidence="1">The sequence shown here is derived from an EMBL/GenBank/DDBJ whole genome shotgun (WGS) entry which is preliminary data.</text>
</comment>
<keyword evidence="1" id="KW-0489">Methyltransferase</keyword>
<keyword evidence="1" id="KW-0808">Transferase</keyword>
<dbReference type="RefSeq" id="WP_173777805.1">
    <property type="nucleotide sequence ID" value="NZ_JABSNO010000001.1"/>
</dbReference>